<evidence type="ECO:0000256" key="12">
    <source>
        <dbReference type="SAM" id="MobiDB-lite"/>
    </source>
</evidence>
<keyword evidence="6" id="KW-0677">Repeat</keyword>
<feature type="chain" id="PRO_5041707678" description="protein disulfide-isomerase" evidence="13">
    <location>
        <begin position="24"/>
        <end position="616"/>
    </location>
</feature>
<evidence type="ECO:0000313" key="15">
    <source>
        <dbReference type="EMBL" id="KAK3108803.1"/>
    </source>
</evidence>
<dbReference type="Gene3D" id="3.40.30.10">
    <property type="entry name" value="Glutaredoxin"/>
    <property type="match status" value="5"/>
</dbReference>
<evidence type="ECO:0000256" key="9">
    <source>
        <dbReference type="ARBA" id="ARBA00023235"/>
    </source>
</evidence>
<comment type="caution">
    <text evidence="15">The sequence shown here is derived from an EMBL/GenBank/DDBJ whole genome shotgun (WGS) entry which is preliminary data.</text>
</comment>
<dbReference type="PANTHER" id="PTHR18929">
    <property type="entry name" value="PROTEIN DISULFIDE ISOMERASE"/>
    <property type="match status" value="1"/>
</dbReference>
<sequence length="616" mass="70498">MDPLKLICLLFIPLLMTVYVTKAQDEDEVSDEAASADEENGDEDGIKEEDDVLVLTKDNFDEIVYSRENVLVEFYAPWCGHCKKLEPEYAKAAKILKTSEPPVYLAKVDATVESDLASKFDVSGYPTIKFFKKGEAFEYDDARTAEGIIRYMKVRSSPDWKPPPDAVVSLTKDDFQEFVDSNELSLVEFYAPWCGHCKQLAPAYEKAAKQLQTLENPIPLAKVDATVENDLAKQFDVTGYPTLKMFRKGRPFEYNGPRDENGIANYMIMQQGEASKLKLDTKEVKEFMHPVDCGDPNELREDFKFAHTVSKDARNHYKVNPKSVVVFTPERFYTKYEPKWHILDVGAKSSEVVDIKKFVTDHSVPLVGEYTTDNQKRRYESKRPLCLVFFDVDWSFDHRDATQLWRNKVAKIANDYKDITFAVADEQEFSFTVNEFGLGDSGEEINIGCYGADSKKYKMEPMEEWEDDEVEEFLNKLKKGKIEPQVKSQPIPKRQDGPVKVVVGKNFDKIVKDKKKDVLIEMYAPWCGHCKHLEPVYKDLAKKLKGEKNLVIAKMDATANDVPDTYRVEGFPTIYFAPSDNKDKPLKFDGDRTVEGFEKYLKDHATASFKSAKEEL</sequence>
<dbReference type="GO" id="GO:0003756">
    <property type="term" value="F:protein disulfide isomerase activity"/>
    <property type="evidence" value="ECO:0007669"/>
    <property type="project" value="UniProtKB-EC"/>
</dbReference>
<proteinExistence type="inferred from homology"/>
<keyword evidence="7" id="KW-0256">Endoplasmic reticulum</keyword>
<evidence type="ECO:0000313" key="16">
    <source>
        <dbReference type="Proteomes" id="UP001186944"/>
    </source>
</evidence>
<feature type="signal peptide" evidence="13">
    <location>
        <begin position="1"/>
        <end position="23"/>
    </location>
</feature>
<protein>
    <recommendedName>
        <fullName evidence="4">protein disulfide-isomerase</fullName>
        <ecNumber evidence="4">5.3.4.1</ecNumber>
    </recommendedName>
</protein>
<keyword evidence="8" id="KW-1015">Disulfide bond</keyword>
<evidence type="ECO:0000256" key="8">
    <source>
        <dbReference type="ARBA" id="ARBA00023157"/>
    </source>
</evidence>
<accession>A0AA89CAX9</accession>
<organism evidence="15 16">
    <name type="scientific">Pinctada imbricata</name>
    <name type="common">Atlantic pearl-oyster</name>
    <name type="synonym">Pinctada martensii</name>
    <dbReference type="NCBI Taxonomy" id="66713"/>
    <lineage>
        <taxon>Eukaryota</taxon>
        <taxon>Metazoa</taxon>
        <taxon>Spiralia</taxon>
        <taxon>Lophotrochozoa</taxon>
        <taxon>Mollusca</taxon>
        <taxon>Bivalvia</taxon>
        <taxon>Autobranchia</taxon>
        <taxon>Pteriomorphia</taxon>
        <taxon>Pterioida</taxon>
        <taxon>Pterioidea</taxon>
        <taxon>Pteriidae</taxon>
        <taxon>Pinctada</taxon>
    </lineage>
</organism>
<dbReference type="PROSITE" id="PS00194">
    <property type="entry name" value="THIOREDOXIN_1"/>
    <property type="match status" value="3"/>
</dbReference>
<dbReference type="Proteomes" id="UP001186944">
    <property type="component" value="Unassembled WGS sequence"/>
</dbReference>
<dbReference type="PRINTS" id="PR00421">
    <property type="entry name" value="THIOREDOXIN"/>
</dbReference>
<dbReference type="CDD" id="cd02995">
    <property type="entry name" value="PDI_a_PDI_a'_C"/>
    <property type="match status" value="1"/>
</dbReference>
<comment type="subcellular location">
    <subcellularLocation>
        <location evidence="2">Endoplasmic reticulum lumen</location>
    </subcellularLocation>
</comment>
<keyword evidence="5 13" id="KW-0732">Signal</keyword>
<evidence type="ECO:0000256" key="11">
    <source>
        <dbReference type="RuleBase" id="RU004208"/>
    </source>
</evidence>
<dbReference type="FunFam" id="3.40.30.10:FF:000076">
    <property type="entry name" value="Protein disulfide-isomerase A4"/>
    <property type="match status" value="1"/>
</dbReference>
<evidence type="ECO:0000256" key="7">
    <source>
        <dbReference type="ARBA" id="ARBA00022824"/>
    </source>
</evidence>
<evidence type="ECO:0000256" key="1">
    <source>
        <dbReference type="ARBA" id="ARBA00001182"/>
    </source>
</evidence>
<dbReference type="FunFam" id="3.40.30.10:FF:000027">
    <property type="entry name" value="protein disulfide-isomerase A2"/>
    <property type="match status" value="1"/>
</dbReference>
<evidence type="ECO:0000256" key="10">
    <source>
        <dbReference type="ARBA" id="ARBA00023284"/>
    </source>
</evidence>
<dbReference type="EC" id="5.3.4.1" evidence="4"/>
<dbReference type="EMBL" id="VSWD01000001">
    <property type="protein sequence ID" value="KAK3108803.1"/>
    <property type="molecule type" value="Genomic_DNA"/>
</dbReference>
<dbReference type="GO" id="GO:0006457">
    <property type="term" value="P:protein folding"/>
    <property type="evidence" value="ECO:0007669"/>
    <property type="project" value="TreeGrafter"/>
</dbReference>
<keyword evidence="16" id="KW-1185">Reference proteome</keyword>
<evidence type="ECO:0000256" key="13">
    <source>
        <dbReference type="SAM" id="SignalP"/>
    </source>
</evidence>
<dbReference type="GO" id="GO:0009986">
    <property type="term" value="C:cell surface"/>
    <property type="evidence" value="ECO:0007669"/>
    <property type="project" value="TreeGrafter"/>
</dbReference>
<reference evidence="15" key="1">
    <citation type="submission" date="2019-08" db="EMBL/GenBank/DDBJ databases">
        <title>The improved chromosome-level genome for the pearl oyster Pinctada fucata martensii using PacBio sequencing and Hi-C.</title>
        <authorList>
            <person name="Zheng Z."/>
        </authorList>
    </citation>
    <scope>NUCLEOTIDE SEQUENCE</scope>
    <source>
        <strain evidence="15">ZZ-2019</strain>
        <tissue evidence="15">Adductor muscle</tissue>
    </source>
</reference>
<comment type="catalytic activity">
    <reaction evidence="1">
        <text>Catalyzes the rearrangement of -S-S- bonds in proteins.</text>
        <dbReference type="EC" id="5.3.4.1"/>
    </reaction>
</comment>
<dbReference type="SUPFAM" id="SSF52833">
    <property type="entry name" value="Thioredoxin-like"/>
    <property type="match status" value="5"/>
</dbReference>
<feature type="domain" description="Thioredoxin" evidence="14">
    <location>
        <begin position="23"/>
        <end position="153"/>
    </location>
</feature>
<dbReference type="PANTHER" id="PTHR18929:SF210">
    <property type="entry name" value="PROTEIN DISULFIDE-ISOMERASE A4"/>
    <property type="match status" value="1"/>
</dbReference>
<dbReference type="InterPro" id="IPR013766">
    <property type="entry name" value="Thioredoxin_domain"/>
</dbReference>
<evidence type="ECO:0000259" key="14">
    <source>
        <dbReference type="PROSITE" id="PS51352"/>
    </source>
</evidence>
<dbReference type="InterPro" id="IPR017937">
    <property type="entry name" value="Thioredoxin_CS"/>
</dbReference>
<name>A0AA89CAX9_PINIB</name>
<keyword evidence="9" id="KW-0413">Isomerase</keyword>
<dbReference type="GO" id="GO:0005788">
    <property type="term" value="C:endoplasmic reticulum lumen"/>
    <property type="evidence" value="ECO:0007669"/>
    <property type="project" value="UniProtKB-SubCell"/>
</dbReference>
<dbReference type="GO" id="GO:0034976">
    <property type="term" value="P:response to endoplasmic reticulum stress"/>
    <property type="evidence" value="ECO:0007669"/>
    <property type="project" value="TreeGrafter"/>
</dbReference>
<feature type="region of interest" description="Disordered" evidence="12">
    <location>
        <begin position="27"/>
        <end position="48"/>
    </location>
</feature>
<dbReference type="InterPro" id="IPR005788">
    <property type="entry name" value="PDI_thioredoxin-like_dom"/>
</dbReference>
<feature type="domain" description="Thioredoxin" evidence="14">
    <location>
        <begin position="157"/>
        <end position="272"/>
    </location>
</feature>
<dbReference type="PROSITE" id="PS51352">
    <property type="entry name" value="THIOREDOXIN_2"/>
    <property type="match status" value="3"/>
</dbReference>
<feature type="domain" description="Thioredoxin" evidence="14">
    <location>
        <begin position="477"/>
        <end position="606"/>
    </location>
</feature>
<evidence type="ECO:0000256" key="6">
    <source>
        <dbReference type="ARBA" id="ARBA00022737"/>
    </source>
</evidence>
<evidence type="ECO:0000256" key="2">
    <source>
        <dbReference type="ARBA" id="ARBA00004319"/>
    </source>
</evidence>
<dbReference type="AlphaFoldDB" id="A0AA89CAX9"/>
<evidence type="ECO:0000256" key="5">
    <source>
        <dbReference type="ARBA" id="ARBA00022729"/>
    </source>
</evidence>
<dbReference type="FunFam" id="3.40.30.10:FF:000017">
    <property type="entry name" value="Protein disulfide-isomerase A4"/>
    <property type="match status" value="1"/>
</dbReference>
<keyword evidence="10" id="KW-0676">Redox-active center</keyword>
<comment type="similarity">
    <text evidence="3 11">Belongs to the protein disulfide isomerase family.</text>
</comment>
<dbReference type="Pfam" id="PF00085">
    <property type="entry name" value="Thioredoxin"/>
    <property type="match status" value="3"/>
</dbReference>
<dbReference type="FunFam" id="3.40.30.10:FF:000023">
    <property type="entry name" value="Protein disulfide-isomerase"/>
    <property type="match status" value="1"/>
</dbReference>
<dbReference type="Pfam" id="PF13848">
    <property type="entry name" value="Thioredoxin_6"/>
    <property type="match status" value="1"/>
</dbReference>
<evidence type="ECO:0000256" key="3">
    <source>
        <dbReference type="ARBA" id="ARBA00006347"/>
    </source>
</evidence>
<dbReference type="CDD" id="cd02961">
    <property type="entry name" value="PDI_a_family"/>
    <property type="match status" value="2"/>
</dbReference>
<dbReference type="NCBIfam" id="TIGR01126">
    <property type="entry name" value="pdi_dom"/>
    <property type="match status" value="3"/>
</dbReference>
<evidence type="ECO:0000256" key="4">
    <source>
        <dbReference type="ARBA" id="ARBA00012723"/>
    </source>
</evidence>
<gene>
    <name evidence="15" type="ORF">FSP39_016117</name>
</gene>
<dbReference type="InterPro" id="IPR036249">
    <property type="entry name" value="Thioredoxin-like_sf"/>
</dbReference>